<dbReference type="EMBL" id="FONA01000014">
    <property type="protein sequence ID" value="SFE60748.1"/>
    <property type="molecule type" value="Genomic_DNA"/>
</dbReference>
<dbReference type="Proteomes" id="UP000181976">
    <property type="component" value="Unassembled WGS sequence"/>
</dbReference>
<feature type="coiled-coil region" evidence="1">
    <location>
        <begin position="34"/>
        <end position="90"/>
    </location>
</feature>
<dbReference type="InParanoid" id="A0A1I2BXU7"/>
<dbReference type="PANTHER" id="PTHR35792">
    <property type="entry name" value="GENERAL STRESS PROTEIN"/>
    <property type="match status" value="1"/>
</dbReference>
<organism evidence="2 3">
    <name type="scientific">Thermophagus xiamenensis</name>
    <dbReference type="NCBI Taxonomy" id="385682"/>
    <lineage>
        <taxon>Bacteria</taxon>
        <taxon>Pseudomonadati</taxon>
        <taxon>Bacteroidota</taxon>
        <taxon>Bacteroidia</taxon>
        <taxon>Marinilabiliales</taxon>
        <taxon>Marinilabiliaceae</taxon>
        <taxon>Thermophagus</taxon>
    </lineage>
</organism>
<keyword evidence="1" id="KW-0175">Coiled coil</keyword>
<dbReference type="InterPro" id="IPR024623">
    <property type="entry name" value="YtxH"/>
</dbReference>
<reference evidence="2 3" key="1">
    <citation type="submission" date="2016-10" db="EMBL/GenBank/DDBJ databases">
        <authorList>
            <person name="de Groot N.N."/>
        </authorList>
    </citation>
    <scope>NUCLEOTIDE SEQUENCE [LARGE SCALE GENOMIC DNA]</scope>
    <source>
        <strain evidence="2 3">DSM 19012</strain>
    </source>
</reference>
<proteinExistence type="predicted"/>
<name>A0A1I2BXU7_9BACT</name>
<evidence type="ECO:0000313" key="3">
    <source>
        <dbReference type="Proteomes" id="UP000181976"/>
    </source>
</evidence>
<protein>
    <submittedName>
        <fullName evidence="2">Gas vesicle protein</fullName>
    </submittedName>
</protein>
<dbReference type="RefSeq" id="WP_010527844.1">
    <property type="nucleotide sequence ID" value="NZ_AFSL01000063.1"/>
</dbReference>
<dbReference type="AlphaFoldDB" id="A0A1I2BXU7"/>
<sequence length="92" mass="10351">MKSTGFFLGGLLLGAAVGTALALLYAPQTGEDARRQIKIKIAELEKELDQMRAKLKEKGGEMKEEARKRIQELEKRIEKLMEEYQKAPETAS</sequence>
<dbReference type="PANTHER" id="PTHR35792:SF1">
    <property type="entry name" value="SLL0268 PROTEIN"/>
    <property type="match status" value="1"/>
</dbReference>
<evidence type="ECO:0000313" key="2">
    <source>
        <dbReference type="EMBL" id="SFE60748.1"/>
    </source>
</evidence>
<dbReference type="Pfam" id="PF12732">
    <property type="entry name" value="YtxH"/>
    <property type="match status" value="1"/>
</dbReference>
<dbReference type="InterPro" id="IPR052928">
    <property type="entry name" value="Desiccation-related_membrane"/>
</dbReference>
<dbReference type="eggNOG" id="COG4980">
    <property type="taxonomic scope" value="Bacteria"/>
</dbReference>
<accession>A0A1I2BXU7</accession>
<keyword evidence="3" id="KW-1185">Reference proteome</keyword>
<gene>
    <name evidence="2" type="ORF">SAMN05444380_11466</name>
</gene>
<evidence type="ECO:0000256" key="1">
    <source>
        <dbReference type="SAM" id="Coils"/>
    </source>
</evidence>